<evidence type="ECO:0000313" key="1">
    <source>
        <dbReference type="EMBL" id="KAB2329421.1"/>
    </source>
</evidence>
<accession>A0A7V7RI17</accession>
<proteinExistence type="predicted"/>
<evidence type="ECO:0000313" key="2">
    <source>
        <dbReference type="Proteomes" id="UP000441354"/>
    </source>
</evidence>
<keyword evidence="2" id="KW-1185">Reference proteome</keyword>
<reference evidence="1 2" key="1">
    <citation type="journal article" date="2014" name="Arch. Microbiol.">
        <title>Bacillus mesophilum sp. nov., strain IITR-54T, a novel 4-chlorobiphenyl dechlorinating bacterium.</title>
        <authorList>
            <person name="Manickam N."/>
            <person name="Singh N.K."/>
            <person name="Bajaj A."/>
            <person name="Kumar R.M."/>
            <person name="Kaur G."/>
            <person name="Kaur N."/>
            <person name="Bala M."/>
            <person name="Kumar A."/>
            <person name="Mayilraj S."/>
        </authorList>
    </citation>
    <scope>NUCLEOTIDE SEQUENCE [LARGE SCALE GENOMIC DNA]</scope>
    <source>
        <strain evidence="1 2">IITR-54</strain>
    </source>
</reference>
<organism evidence="1 2">
    <name type="scientific">Bacillus mesophilum</name>
    <dbReference type="NCBI Taxonomy" id="1071718"/>
    <lineage>
        <taxon>Bacteria</taxon>
        <taxon>Bacillati</taxon>
        <taxon>Bacillota</taxon>
        <taxon>Bacilli</taxon>
        <taxon>Bacillales</taxon>
        <taxon>Bacillaceae</taxon>
        <taxon>Bacillus</taxon>
    </lineage>
</organism>
<sequence length="140" mass="16239">MYENYTKQALPSDEYRELIGSAVCAFNSNKGFIIENILKKDVDKAYTWYELIETPAGGLREPIQETITKHSDESISSLFYEIVKMRNKIINSVQVTSDGEQKLLAFEEDRTQFVITKEYLLDFINLNEELSTKLHDFRGN</sequence>
<dbReference type="Proteomes" id="UP000441354">
    <property type="component" value="Unassembled WGS sequence"/>
</dbReference>
<name>A0A7V7RI17_9BACI</name>
<comment type="caution">
    <text evidence="1">The sequence shown here is derived from an EMBL/GenBank/DDBJ whole genome shotgun (WGS) entry which is preliminary data.</text>
</comment>
<dbReference type="RefSeq" id="WP_151575994.1">
    <property type="nucleotide sequence ID" value="NZ_WBOT01000012.1"/>
</dbReference>
<dbReference type="EMBL" id="WBOT01000012">
    <property type="protein sequence ID" value="KAB2329421.1"/>
    <property type="molecule type" value="Genomic_DNA"/>
</dbReference>
<protein>
    <submittedName>
        <fullName evidence="1">Selenium binding protein</fullName>
    </submittedName>
</protein>
<dbReference type="AlphaFoldDB" id="A0A7V7RI17"/>
<gene>
    <name evidence="1" type="ORF">F7732_21080</name>
</gene>
<dbReference type="OrthoDB" id="2303037at2"/>